<dbReference type="InterPro" id="IPR007421">
    <property type="entry name" value="Schlafen_AlbA_2_dom"/>
</dbReference>
<dbReference type="InterPro" id="IPR038461">
    <property type="entry name" value="Schlafen_AlbA_2_dom_sf"/>
</dbReference>
<reference evidence="3 4" key="1">
    <citation type="submission" date="2018-01" db="EMBL/GenBank/DDBJ databases">
        <title>Twenty Corynebacterium bovis Genomes.</title>
        <authorList>
            <person name="Gulvik C.A."/>
        </authorList>
    </citation>
    <scope>NUCLEOTIDE SEQUENCE [LARGE SCALE GENOMIC DNA]</scope>
    <source>
        <strain evidence="3 4">F6900</strain>
    </source>
</reference>
<accession>A0A426PZ15</accession>
<dbReference type="GO" id="GO:0004386">
    <property type="term" value="F:helicase activity"/>
    <property type="evidence" value="ECO:0007669"/>
    <property type="project" value="UniProtKB-KW"/>
</dbReference>
<feature type="compositionally biased region" description="Basic residues" evidence="1">
    <location>
        <begin position="567"/>
        <end position="579"/>
    </location>
</feature>
<comment type="caution">
    <text evidence="3">The sequence shown here is derived from an EMBL/GenBank/DDBJ whole genome shotgun (WGS) entry which is preliminary data.</text>
</comment>
<organism evidence="3 4">
    <name type="scientific">Corynebacterium bovis</name>
    <dbReference type="NCBI Taxonomy" id="36808"/>
    <lineage>
        <taxon>Bacteria</taxon>
        <taxon>Bacillati</taxon>
        <taxon>Actinomycetota</taxon>
        <taxon>Actinomycetes</taxon>
        <taxon>Mycobacteriales</taxon>
        <taxon>Corynebacteriaceae</taxon>
        <taxon>Corynebacterium</taxon>
    </lineage>
</organism>
<dbReference type="Gene3D" id="3.30.565.60">
    <property type="match status" value="1"/>
</dbReference>
<protein>
    <submittedName>
        <fullName evidence="3">ATP-dependent DNA helicase</fullName>
    </submittedName>
</protein>
<keyword evidence="3" id="KW-0378">Hydrolase</keyword>
<dbReference type="EMBL" id="PQNK01000009">
    <property type="protein sequence ID" value="RRO86455.1"/>
    <property type="molecule type" value="Genomic_DNA"/>
</dbReference>
<dbReference type="Pfam" id="PF13749">
    <property type="entry name" value="HATPase_c_4"/>
    <property type="match status" value="1"/>
</dbReference>
<dbReference type="InterPro" id="IPR038475">
    <property type="entry name" value="RecG_C_sf"/>
</dbReference>
<evidence type="ECO:0000256" key="1">
    <source>
        <dbReference type="SAM" id="MobiDB-lite"/>
    </source>
</evidence>
<evidence type="ECO:0000313" key="3">
    <source>
        <dbReference type="EMBL" id="RRO86455.1"/>
    </source>
</evidence>
<gene>
    <name evidence="3" type="ORF">CXF48_06525</name>
</gene>
<sequence>MTDPCNGLLPKPLSDALEQIWRGETADALECEWLDFKEDPVHHGAGNPDAKMVDVLLDASVCFANGPAEAGFIVVGVNDRTGGPDAFTGTERSGDDLVSKIFLKTRPSLRVEAQETFVHGTRLVVIRVPRGLDVYERTNGSARRRVGNRCEPLTGHERRELEYRRRNPDHTATASRIGVEDLDPAAVAQARALIERQWRAKGDRSPAPGTAEGLLHMLDLFCDDGRLTVAAEILLARPHRLRPAVRLHVRSTPAGEPVTTAFSDPLVLASTTVVEAVTRRTSTPVAQVDLGGGQEASAPSVPAPAVDEAVTNALVHRDWTATSAVEIDVSPVAVRISSPGGLPPQVRPDRLLSTPSRPRNPLLMRAMGALGLVEQTSRGFDRMWAAMIMAGRGVPRVETDEFTVDVTLYVEPPDTAFIRGLEALRSEFGQEVIDDVNTLVAVRLLVDRPMLSDREAASAMQAAQPDAVRHLRFLAREGVVRTVDGDGTQWALTNRAREVAGSSVTTEPATVSVERWITEQLADGAALTNAMIVAGTGASSREVTEILRQMRADGTIEKDPSGPSRGRGTRWIRRRAGGA</sequence>
<dbReference type="Gene3D" id="3.30.950.30">
    <property type="entry name" value="Schlafen, AAA domain"/>
    <property type="match status" value="1"/>
</dbReference>
<keyword evidence="3" id="KW-0547">Nucleotide-binding</keyword>
<dbReference type="Gene3D" id="6.10.10.130">
    <property type="match status" value="1"/>
</dbReference>
<proteinExistence type="predicted"/>
<dbReference type="PANTHER" id="PTHR30595">
    <property type="entry name" value="GLPR-RELATED TRANSCRIPTIONAL REPRESSOR"/>
    <property type="match status" value="1"/>
</dbReference>
<evidence type="ECO:0000259" key="2">
    <source>
        <dbReference type="Pfam" id="PF04326"/>
    </source>
</evidence>
<name>A0A426PZ15_9CORY</name>
<feature type="domain" description="Schlafen AlbA-2" evidence="2">
    <location>
        <begin position="30"/>
        <end position="153"/>
    </location>
</feature>
<evidence type="ECO:0000313" key="4">
    <source>
        <dbReference type="Proteomes" id="UP000276526"/>
    </source>
</evidence>
<keyword evidence="3" id="KW-0347">Helicase</keyword>
<dbReference type="Proteomes" id="UP000276526">
    <property type="component" value="Unassembled WGS sequence"/>
</dbReference>
<dbReference type="AlphaFoldDB" id="A0A426PZ15"/>
<dbReference type="Pfam" id="PF04326">
    <property type="entry name" value="SLFN_AlbA_2"/>
    <property type="match status" value="1"/>
</dbReference>
<dbReference type="PANTHER" id="PTHR30595:SF6">
    <property type="entry name" value="SCHLAFEN ALBA-2 DOMAIN-CONTAINING PROTEIN"/>
    <property type="match status" value="1"/>
</dbReference>
<feature type="region of interest" description="Disordered" evidence="1">
    <location>
        <begin position="554"/>
        <end position="579"/>
    </location>
</feature>
<keyword evidence="3" id="KW-0067">ATP-binding</keyword>
<dbReference type="RefSeq" id="WP_125207180.1">
    <property type="nucleotide sequence ID" value="NZ_JAUKFU010000021.1"/>
</dbReference>
<feature type="region of interest" description="Disordered" evidence="1">
    <location>
        <begin position="338"/>
        <end position="358"/>
    </location>
</feature>